<name>A0A6S7ASN0_9BURK</name>
<evidence type="ECO:0000313" key="1">
    <source>
        <dbReference type="EMBL" id="CAB3776546.1"/>
    </source>
</evidence>
<gene>
    <name evidence="1" type="ORF">LMG28614_00236</name>
</gene>
<evidence type="ECO:0000313" key="2">
    <source>
        <dbReference type="Proteomes" id="UP000494365"/>
    </source>
</evidence>
<organism evidence="1 2">
    <name type="scientific">Paraburkholderia ultramafica</name>
    <dbReference type="NCBI Taxonomy" id="1544867"/>
    <lineage>
        <taxon>Bacteria</taxon>
        <taxon>Pseudomonadati</taxon>
        <taxon>Pseudomonadota</taxon>
        <taxon>Betaproteobacteria</taxon>
        <taxon>Burkholderiales</taxon>
        <taxon>Burkholderiaceae</taxon>
        <taxon>Paraburkholderia</taxon>
    </lineage>
</organism>
<dbReference type="EMBL" id="CADIKK010000001">
    <property type="protein sequence ID" value="CAB3776546.1"/>
    <property type="molecule type" value="Genomic_DNA"/>
</dbReference>
<keyword evidence="2" id="KW-1185">Reference proteome</keyword>
<protein>
    <recommendedName>
        <fullName evidence="3">Lipoprotein</fullName>
    </recommendedName>
</protein>
<dbReference type="AlphaFoldDB" id="A0A6S7ASN0"/>
<dbReference type="Proteomes" id="UP000494365">
    <property type="component" value="Unassembled WGS sequence"/>
</dbReference>
<dbReference type="PROSITE" id="PS51257">
    <property type="entry name" value="PROKAR_LIPOPROTEIN"/>
    <property type="match status" value="1"/>
</dbReference>
<reference evidence="1 2" key="1">
    <citation type="submission" date="2020-04" db="EMBL/GenBank/DDBJ databases">
        <authorList>
            <person name="De Canck E."/>
        </authorList>
    </citation>
    <scope>NUCLEOTIDE SEQUENCE [LARGE SCALE GENOMIC DNA]</scope>
    <source>
        <strain evidence="1 2">LMG 28614</strain>
    </source>
</reference>
<sequence>MDIRQHRHLARVSGELLCLACVALFAGCGGGGGGSGGGGGTSSLSMVALTGTAATGRALANATVTINCAQGSTSVTANANGNYHATFGAAMPCLITASSAGTTLHSTAFAGGTYNITPETDLLLSYLAAQLGTNESGLIASFPGNSQFQQVLANQVDVLGAETAVAQNLQQTFGVTLSTPNFLTTPFTVGTAGQDSDLQALLAHGAIDANGEPAAAAVAPIATAGAAHPIATPPATGTGGTGIGSIGGTGGMGSIGGVGGMM</sequence>
<accession>A0A6S7ASN0</accession>
<evidence type="ECO:0008006" key="3">
    <source>
        <dbReference type="Google" id="ProtNLM"/>
    </source>
</evidence>
<proteinExistence type="predicted"/>